<organism evidence="2 3">
    <name type="scientific">Rhynchophorus ferrugineus</name>
    <name type="common">Red palm weevil</name>
    <name type="synonym">Curculio ferrugineus</name>
    <dbReference type="NCBI Taxonomy" id="354439"/>
    <lineage>
        <taxon>Eukaryota</taxon>
        <taxon>Metazoa</taxon>
        <taxon>Ecdysozoa</taxon>
        <taxon>Arthropoda</taxon>
        <taxon>Hexapoda</taxon>
        <taxon>Insecta</taxon>
        <taxon>Pterygota</taxon>
        <taxon>Neoptera</taxon>
        <taxon>Endopterygota</taxon>
        <taxon>Coleoptera</taxon>
        <taxon>Polyphaga</taxon>
        <taxon>Cucujiformia</taxon>
        <taxon>Curculionidae</taxon>
        <taxon>Dryophthorinae</taxon>
        <taxon>Rhynchophorus</taxon>
    </lineage>
</organism>
<evidence type="ECO:0000313" key="3">
    <source>
        <dbReference type="Proteomes" id="UP000625711"/>
    </source>
</evidence>
<dbReference type="AlphaFoldDB" id="A0A834I349"/>
<feature type="compositionally biased region" description="Basic and acidic residues" evidence="1">
    <location>
        <begin position="1"/>
        <end position="13"/>
    </location>
</feature>
<feature type="compositionally biased region" description="Basic and acidic residues" evidence="1">
    <location>
        <begin position="33"/>
        <end position="56"/>
    </location>
</feature>
<comment type="caution">
    <text evidence="2">The sequence shown here is derived from an EMBL/GenBank/DDBJ whole genome shotgun (WGS) entry which is preliminary data.</text>
</comment>
<feature type="region of interest" description="Disordered" evidence="1">
    <location>
        <begin position="1"/>
        <end position="78"/>
    </location>
</feature>
<keyword evidence="3" id="KW-1185">Reference proteome</keyword>
<evidence type="ECO:0000313" key="2">
    <source>
        <dbReference type="EMBL" id="KAF7273737.1"/>
    </source>
</evidence>
<reference evidence="2" key="1">
    <citation type="submission" date="2020-08" db="EMBL/GenBank/DDBJ databases">
        <title>Genome sequencing and assembly of the red palm weevil Rhynchophorus ferrugineus.</title>
        <authorList>
            <person name="Dias G.B."/>
            <person name="Bergman C.M."/>
            <person name="Manee M."/>
        </authorList>
    </citation>
    <scope>NUCLEOTIDE SEQUENCE</scope>
    <source>
        <strain evidence="2">AA-2017</strain>
        <tissue evidence="2">Whole larva</tissue>
    </source>
</reference>
<name>A0A834I349_RHYFE</name>
<proteinExistence type="predicted"/>
<gene>
    <name evidence="2" type="ORF">GWI33_013556</name>
</gene>
<evidence type="ECO:0000256" key="1">
    <source>
        <dbReference type="SAM" id="MobiDB-lite"/>
    </source>
</evidence>
<dbReference type="Proteomes" id="UP000625711">
    <property type="component" value="Unassembled WGS sequence"/>
</dbReference>
<protein>
    <submittedName>
        <fullName evidence="2">Uncharacterized protein</fullName>
    </submittedName>
</protein>
<accession>A0A834I349</accession>
<dbReference type="EMBL" id="JAACXV010013313">
    <property type="protein sequence ID" value="KAF7273737.1"/>
    <property type="molecule type" value="Genomic_DNA"/>
</dbReference>
<sequence length="78" mass="8824">MLHDADVWGRKEQSPAVTDGTRTFIIRSTGKSSEPKRKEGAGVKHEQIEVKEKKSQEQQSSFERNSRKEIGLSLRLGN</sequence>